<sequence length="579" mass="65773">MASSGEFQVPIDGWFMGRVKSYQPGTGYGFIECEETYRYFRRDVYLSRHQLEQLDIRTVPMGTDILFRVVVPDGKPQACDLAFPGAGKGPRTDVEPTMKQCEHGLNGFKNCLQTLAMSLELHGLSDESFKALREADAALRCVQCRRDERTEGSKILLLLEQAKEKWGDKDNLCHHALRNGLAQRLSAPPVRPVEMPISRLRFTQNTHSKRFLHGPHAGKRIEWLTEQLLTGSVALDDPSMVLHVVYYHGHYRSLNNRHLTAIVKYAEEMEMRKLLPRQCRVRVWPLVRGLRMEFDDGSEQDVIRKFLRASDTSSDGASIECKQRAGWQTSVNQEVKVSRRPDGRSNCHGWVTFQQPQHAESLLQLAGDLALLRGRELKLRWDNVSVAMQPKGSVWVRCKSCHGRCSPLLDVLLLEGERLRKDMVPAGKFDNAPTFFCVGREASLCEFCDVISPHPDAAEMSFKLSLIRCKTCHQDLGNIQKASRMQGNVQELLGERVVHFKCASVLLELSDRRDLLLEVRKWQYLAQATGRESIYRLAQLTLQEAIDILGLSLNSKVSARNTSRHARIIPNKFGDREGL</sequence>
<organism evidence="1 2">
    <name type="scientific">Symbiodinium pilosum</name>
    <name type="common">Dinoflagellate</name>
    <dbReference type="NCBI Taxonomy" id="2952"/>
    <lineage>
        <taxon>Eukaryota</taxon>
        <taxon>Sar</taxon>
        <taxon>Alveolata</taxon>
        <taxon>Dinophyceae</taxon>
        <taxon>Suessiales</taxon>
        <taxon>Symbiodiniaceae</taxon>
        <taxon>Symbiodinium</taxon>
    </lineage>
</organism>
<keyword evidence="2" id="KW-1185">Reference proteome</keyword>
<dbReference type="InterPro" id="IPR012340">
    <property type="entry name" value="NA-bd_OB-fold"/>
</dbReference>
<dbReference type="AlphaFoldDB" id="A0A812YP71"/>
<comment type="caution">
    <text evidence="1">The sequence shown here is derived from an EMBL/GenBank/DDBJ whole genome shotgun (WGS) entry which is preliminary data.</text>
</comment>
<evidence type="ECO:0000313" key="2">
    <source>
        <dbReference type="Proteomes" id="UP000649617"/>
    </source>
</evidence>
<protein>
    <recommendedName>
        <fullName evidence="3">CSD domain-containing protein</fullName>
    </recommendedName>
</protein>
<gene>
    <name evidence="1" type="ORF">SPIL2461_LOCUS23410</name>
</gene>
<evidence type="ECO:0008006" key="3">
    <source>
        <dbReference type="Google" id="ProtNLM"/>
    </source>
</evidence>
<dbReference type="CDD" id="cd00590">
    <property type="entry name" value="RRM_SF"/>
    <property type="match status" value="1"/>
</dbReference>
<dbReference type="OrthoDB" id="421204at2759"/>
<name>A0A812YP71_SYMPI</name>
<reference evidence="1" key="1">
    <citation type="submission" date="2021-02" db="EMBL/GenBank/DDBJ databases">
        <authorList>
            <person name="Dougan E. K."/>
            <person name="Rhodes N."/>
            <person name="Thang M."/>
            <person name="Chan C."/>
        </authorList>
    </citation>
    <scope>NUCLEOTIDE SEQUENCE</scope>
</reference>
<dbReference type="EMBL" id="CAJNIZ010048272">
    <property type="protein sequence ID" value="CAE7785589.1"/>
    <property type="molecule type" value="Genomic_DNA"/>
</dbReference>
<evidence type="ECO:0000313" key="1">
    <source>
        <dbReference type="EMBL" id="CAE7785589.1"/>
    </source>
</evidence>
<dbReference type="Proteomes" id="UP000649617">
    <property type="component" value="Unassembled WGS sequence"/>
</dbReference>
<dbReference type="SUPFAM" id="SSF50249">
    <property type="entry name" value="Nucleic acid-binding proteins"/>
    <property type="match status" value="1"/>
</dbReference>
<accession>A0A812YP71</accession>
<proteinExistence type="predicted"/>
<dbReference type="Gene3D" id="2.40.50.140">
    <property type="entry name" value="Nucleic acid-binding proteins"/>
    <property type="match status" value="1"/>
</dbReference>